<name>A0A915Z6T8_9GLOM</name>
<evidence type="ECO:0000256" key="1">
    <source>
        <dbReference type="ARBA" id="ARBA00004123"/>
    </source>
</evidence>
<keyword evidence="3 8" id="KW-0863">Zinc-finger</keyword>
<keyword evidence="5" id="KW-0805">Transcription regulation</keyword>
<evidence type="ECO:0000256" key="3">
    <source>
        <dbReference type="ARBA" id="ARBA00022771"/>
    </source>
</evidence>
<keyword evidence="6" id="KW-0804">Transcription</keyword>
<keyword evidence="4" id="KW-0862">Zinc</keyword>
<dbReference type="GO" id="GO:0008270">
    <property type="term" value="F:zinc ion binding"/>
    <property type="evidence" value="ECO:0007669"/>
    <property type="project" value="UniProtKB-KW"/>
</dbReference>
<evidence type="ECO:0000259" key="10">
    <source>
        <dbReference type="PROSITE" id="PS50808"/>
    </source>
</evidence>
<reference evidence="11" key="1">
    <citation type="submission" date="2020-05" db="EMBL/GenBank/DDBJ databases">
        <authorList>
            <person name="Rincon C."/>
            <person name="Sanders R I."/>
            <person name="Robbins C."/>
            <person name="Chaturvedi A."/>
        </authorList>
    </citation>
    <scope>NUCLEOTIDE SEQUENCE</scope>
    <source>
        <strain evidence="11">CHB12</strain>
    </source>
</reference>
<dbReference type="VEuPathDB" id="FungiDB:RhiirFUN_010709"/>
<dbReference type="PANTHER" id="PTHR46481">
    <property type="entry name" value="ZINC FINGER BED DOMAIN-CONTAINING PROTEIN 4"/>
    <property type="match status" value="1"/>
</dbReference>
<dbReference type="OrthoDB" id="2432695at2759"/>
<dbReference type="SMART" id="SM00614">
    <property type="entry name" value="ZnF_BED"/>
    <property type="match status" value="1"/>
</dbReference>
<accession>A0A915Z6T8</accession>
<dbReference type="GO" id="GO:0005634">
    <property type="term" value="C:nucleus"/>
    <property type="evidence" value="ECO:0007669"/>
    <property type="project" value="UniProtKB-SubCell"/>
</dbReference>
<evidence type="ECO:0000256" key="6">
    <source>
        <dbReference type="ARBA" id="ARBA00023163"/>
    </source>
</evidence>
<dbReference type="PROSITE" id="PS50808">
    <property type="entry name" value="ZF_BED"/>
    <property type="match status" value="1"/>
</dbReference>
<evidence type="ECO:0000256" key="7">
    <source>
        <dbReference type="ARBA" id="ARBA00023242"/>
    </source>
</evidence>
<feature type="compositionally biased region" description="Basic and acidic residues" evidence="9">
    <location>
        <begin position="1"/>
        <end position="10"/>
    </location>
</feature>
<comment type="caution">
    <text evidence="11">The sequence shown here is derived from an EMBL/GenBank/DDBJ whole genome shotgun (WGS) entry which is preliminary data.</text>
</comment>
<gene>
    <name evidence="11" type="ORF">CHRIB12_LOCUS9634</name>
</gene>
<evidence type="ECO:0000313" key="12">
    <source>
        <dbReference type="Proteomes" id="UP000684084"/>
    </source>
</evidence>
<feature type="compositionally biased region" description="Acidic residues" evidence="9">
    <location>
        <begin position="24"/>
        <end position="38"/>
    </location>
</feature>
<evidence type="ECO:0000256" key="8">
    <source>
        <dbReference type="PROSITE-ProRule" id="PRU00027"/>
    </source>
</evidence>
<evidence type="ECO:0000313" key="11">
    <source>
        <dbReference type="EMBL" id="CAB5363724.1"/>
    </source>
</evidence>
<sequence length="344" mass="39233">MMSGEKRNNEFGESSNPKRYHYENEEEEELQDIPDLDTEIQNDNQLENKVDDTSNSVLSTLDETNKKTSIVWNHFDKFKDDKGVIWAKCRYCGGGKYNMNNGGSTGNLKRHLKLHPDKFDPSMAKQAEFMKNFLQEGNPQMTFTNKNFRDKLALWVVADDQPFTVVESDEFHDLIKLCNPMALIPLADTVRNDVLDTFKNYQTTMQNLLQNSPGKISFALDRWTSPNVISFLGITCHYIDADWDLKDILVDFVDLSGPHSGENLANVFTKCLQDKKILTKILAITTDNAANNDTFFKEFEKVCNENQILKHIKAGEAQDEDSILENLSSGTISTNKVIPRVRSK</sequence>
<dbReference type="Proteomes" id="UP000684084">
    <property type="component" value="Unassembled WGS sequence"/>
</dbReference>
<evidence type="ECO:0000256" key="5">
    <source>
        <dbReference type="ARBA" id="ARBA00023015"/>
    </source>
</evidence>
<feature type="domain" description="BED-type" evidence="10">
    <location>
        <begin position="66"/>
        <end position="122"/>
    </location>
</feature>
<dbReference type="InterPro" id="IPR052035">
    <property type="entry name" value="ZnF_BED_domain_contain"/>
</dbReference>
<dbReference type="InterPro" id="IPR003656">
    <property type="entry name" value="Znf_BED"/>
</dbReference>
<dbReference type="EMBL" id="CAGKOT010000019">
    <property type="protein sequence ID" value="CAB5363724.1"/>
    <property type="molecule type" value="Genomic_DNA"/>
</dbReference>
<evidence type="ECO:0000256" key="2">
    <source>
        <dbReference type="ARBA" id="ARBA00022723"/>
    </source>
</evidence>
<keyword evidence="2" id="KW-0479">Metal-binding</keyword>
<feature type="region of interest" description="Disordered" evidence="9">
    <location>
        <begin position="1"/>
        <end position="38"/>
    </location>
</feature>
<dbReference type="PANTHER" id="PTHR46481:SF10">
    <property type="entry name" value="ZINC FINGER BED DOMAIN-CONTAINING PROTEIN 39"/>
    <property type="match status" value="1"/>
</dbReference>
<comment type="subcellular location">
    <subcellularLocation>
        <location evidence="1">Nucleus</location>
    </subcellularLocation>
</comment>
<protein>
    <recommendedName>
        <fullName evidence="10">BED-type domain-containing protein</fullName>
    </recommendedName>
</protein>
<organism evidence="11 12">
    <name type="scientific">Rhizophagus irregularis</name>
    <dbReference type="NCBI Taxonomy" id="588596"/>
    <lineage>
        <taxon>Eukaryota</taxon>
        <taxon>Fungi</taxon>
        <taxon>Fungi incertae sedis</taxon>
        <taxon>Mucoromycota</taxon>
        <taxon>Glomeromycotina</taxon>
        <taxon>Glomeromycetes</taxon>
        <taxon>Glomerales</taxon>
        <taxon>Glomeraceae</taxon>
        <taxon>Rhizophagus</taxon>
    </lineage>
</organism>
<dbReference type="Pfam" id="PF02892">
    <property type="entry name" value="zf-BED"/>
    <property type="match status" value="1"/>
</dbReference>
<keyword evidence="7" id="KW-0539">Nucleus</keyword>
<evidence type="ECO:0000256" key="4">
    <source>
        <dbReference type="ARBA" id="ARBA00022833"/>
    </source>
</evidence>
<dbReference type="AlphaFoldDB" id="A0A915Z6T8"/>
<dbReference type="GO" id="GO:0003677">
    <property type="term" value="F:DNA binding"/>
    <property type="evidence" value="ECO:0007669"/>
    <property type="project" value="InterPro"/>
</dbReference>
<proteinExistence type="predicted"/>
<evidence type="ECO:0000256" key="9">
    <source>
        <dbReference type="SAM" id="MobiDB-lite"/>
    </source>
</evidence>